<dbReference type="PROSITE" id="PS52004">
    <property type="entry name" value="KS3_2"/>
    <property type="match status" value="1"/>
</dbReference>
<dbReference type="InterPro" id="IPR016039">
    <property type="entry name" value="Thiolase-like"/>
</dbReference>
<dbReference type="EMBL" id="JAMPKX010000012">
    <property type="protein sequence ID" value="MEP0949391.1"/>
    <property type="molecule type" value="Genomic_DNA"/>
</dbReference>
<gene>
    <name evidence="5" type="ORF">NC992_21095</name>
</gene>
<protein>
    <submittedName>
        <fullName evidence="5">Beta-ketoacyl-ACP synthase</fullName>
        <ecNumber evidence="5">2.3.1.179</ecNumber>
    </submittedName>
</protein>
<dbReference type="EC" id="2.3.1.179" evidence="5"/>
<evidence type="ECO:0000256" key="3">
    <source>
        <dbReference type="RuleBase" id="RU003694"/>
    </source>
</evidence>
<reference evidence="5 6" key="1">
    <citation type="submission" date="2022-04" db="EMBL/GenBank/DDBJ databases">
        <title>Positive selection, recombination, and allopatry shape intraspecific diversity of widespread and dominant cyanobacteria.</title>
        <authorList>
            <person name="Wei J."/>
            <person name="Shu W."/>
            <person name="Hu C."/>
        </authorList>
    </citation>
    <scope>NUCLEOTIDE SEQUENCE [LARGE SCALE GENOMIC DNA]</scope>
    <source>
        <strain evidence="5 6">DQ-A4</strain>
    </source>
</reference>
<dbReference type="InterPro" id="IPR000794">
    <property type="entry name" value="Beta-ketoacyl_synthase"/>
</dbReference>
<evidence type="ECO:0000259" key="4">
    <source>
        <dbReference type="PROSITE" id="PS52004"/>
    </source>
</evidence>
<keyword evidence="2 3" id="KW-0808">Transferase</keyword>
<dbReference type="InterPro" id="IPR014031">
    <property type="entry name" value="Ketoacyl_synth_C"/>
</dbReference>
<dbReference type="CDD" id="cd00834">
    <property type="entry name" value="KAS_I_II"/>
    <property type="match status" value="1"/>
</dbReference>
<dbReference type="NCBIfam" id="NF004618">
    <property type="entry name" value="PRK05952.1"/>
    <property type="match status" value="1"/>
</dbReference>
<dbReference type="Pfam" id="PF00109">
    <property type="entry name" value="ketoacyl-synt"/>
    <property type="match status" value="1"/>
</dbReference>
<comment type="caution">
    <text evidence="5">The sequence shown here is derived from an EMBL/GenBank/DDBJ whole genome shotgun (WGS) entry which is preliminary data.</text>
</comment>
<dbReference type="PANTHER" id="PTHR11712">
    <property type="entry name" value="POLYKETIDE SYNTHASE-RELATED"/>
    <property type="match status" value="1"/>
</dbReference>
<evidence type="ECO:0000256" key="1">
    <source>
        <dbReference type="ARBA" id="ARBA00008467"/>
    </source>
</evidence>
<dbReference type="Proteomes" id="UP001482513">
    <property type="component" value="Unassembled WGS sequence"/>
</dbReference>
<feature type="domain" description="Ketosynthase family 3 (KS3)" evidence="4">
    <location>
        <begin position="1"/>
        <end position="364"/>
    </location>
</feature>
<evidence type="ECO:0000256" key="2">
    <source>
        <dbReference type="ARBA" id="ARBA00022679"/>
    </source>
</evidence>
<dbReference type="Pfam" id="PF02801">
    <property type="entry name" value="Ketoacyl-synt_C"/>
    <property type="match status" value="1"/>
</dbReference>
<sequence>MVTALGTTATATWNNLLAGKSGIRIGQPFSELPPRPLAMVGDKPTDIEDLLELAVAEAIADAQLTPPLTDCGVVIGSSRSFQGRWEQMARSESWADNPWLEALPHMGAIAVARQIQSQSPVLAPMAACATGLTAIFQGYELVRRGQCDRVIVGAAEAPVTPLTLAGFEQLGALATTGCYPFAPQREGLVLGEGAAVLVLESASSWLARSGPKAYGRILGGGFSVDAYHRTAPDPTLGGSRLALKNCLYYSGLKPQQVSYVHAHGTGTRLNDAHEVQLLTEGFSPPPWMSSTKGATGHTLGASGAIGAALCLLALRHQVLPPNTGAQDESIYPKLVTHPIPTDLEVALCFSFGFGGQNGVLALGLDRTSAEISGSV</sequence>
<evidence type="ECO:0000313" key="6">
    <source>
        <dbReference type="Proteomes" id="UP001482513"/>
    </source>
</evidence>
<comment type="similarity">
    <text evidence="1 3">Belongs to the thiolase-like superfamily. Beta-ketoacyl-ACP synthases family.</text>
</comment>
<dbReference type="InterPro" id="IPR014030">
    <property type="entry name" value="Ketoacyl_synth_N"/>
</dbReference>
<keyword evidence="6" id="KW-1185">Reference proteome</keyword>
<dbReference type="SMART" id="SM00825">
    <property type="entry name" value="PKS_KS"/>
    <property type="match status" value="1"/>
</dbReference>
<accession>A0ABV0K9D4</accession>
<dbReference type="InterPro" id="IPR020841">
    <property type="entry name" value="PKS_Beta-ketoAc_synthase_dom"/>
</dbReference>
<keyword evidence="5" id="KW-0012">Acyltransferase</keyword>
<proteinExistence type="inferred from homology"/>
<dbReference type="GO" id="GO:0004315">
    <property type="term" value="F:3-oxoacyl-[acyl-carrier-protein] synthase activity"/>
    <property type="evidence" value="ECO:0007669"/>
    <property type="project" value="UniProtKB-EC"/>
</dbReference>
<organism evidence="5 6">
    <name type="scientific">Leptolyngbya subtilissima DQ-A4</name>
    <dbReference type="NCBI Taxonomy" id="2933933"/>
    <lineage>
        <taxon>Bacteria</taxon>
        <taxon>Bacillati</taxon>
        <taxon>Cyanobacteriota</taxon>
        <taxon>Cyanophyceae</taxon>
        <taxon>Leptolyngbyales</taxon>
        <taxon>Leptolyngbyaceae</taxon>
        <taxon>Leptolyngbya group</taxon>
        <taxon>Leptolyngbya</taxon>
    </lineage>
</organism>
<dbReference type="PANTHER" id="PTHR11712:SF347">
    <property type="entry name" value="BETA KETOACYL-ACYL CARRIER PROTEIN SYNTHASE"/>
    <property type="match status" value="1"/>
</dbReference>
<dbReference type="SUPFAM" id="SSF53901">
    <property type="entry name" value="Thiolase-like"/>
    <property type="match status" value="1"/>
</dbReference>
<dbReference type="Gene3D" id="3.40.47.10">
    <property type="match status" value="1"/>
</dbReference>
<name>A0ABV0K9D4_9CYAN</name>
<evidence type="ECO:0000313" key="5">
    <source>
        <dbReference type="EMBL" id="MEP0949391.1"/>
    </source>
</evidence>